<evidence type="ECO:0000313" key="5">
    <source>
        <dbReference type="Proteomes" id="UP000290365"/>
    </source>
</evidence>
<keyword evidence="2" id="KW-0012">Acyltransferase</keyword>
<dbReference type="Proteomes" id="UP000290365">
    <property type="component" value="Chromosome"/>
</dbReference>
<dbReference type="GO" id="GO:0005737">
    <property type="term" value="C:cytoplasm"/>
    <property type="evidence" value="ECO:0007669"/>
    <property type="project" value="TreeGrafter"/>
</dbReference>
<dbReference type="InterPro" id="IPR045039">
    <property type="entry name" value="NSI-like"/>
</dbReference>
<evidence type="ECO:0000313" key="4">
    <source>
        <dbReference type="EMBL" id="QBD77150.1"/>
    </source>
</evidence>
<dbReference type="Gene3D" id="3.40.630.30">
    <property type="match status" value="1"/>
</dbReference>
<feature type="domain" description="N-acetyltransferase" evidence="3">
    <location>
        <begin position="6"/>
        <end position="132"/>
    </location>
</feature>
<accession>A0A4P6JPS3</accession>
<dbReference type="PANTHER" id="PTHR43626">
    <property type="entry name" value="ACYL-COA N-ACYLTRANSFERASE"/>
    <property type="match status" value="1"/>
</dbReference>
<dbReference type="AlphaFoldDB" id="A0A4P6JPS3"/>
<dbReference type="InterPro" id="IPR000182">
    <property type="entry name" value="GNAT_dom"/>
</dbReference>
<reference evidence="4 5" key="1">
    <citation type="submission" date="2019-01" db="EMBL/GenBank/DDBJ databases">
        <title>Ktedonosporobacter rubrisoli SCAWS-G2.</title>
        <authorList>
            <person name="Huang Y."/>
            <person name="Yan B."/>
        </authorList>
    </citation>
    <scope>NUCLEOTIDE SEQUENCE [LARGE SCALE GENOMIC DNA]</scope>
    <source>
        <strain evidence="4 5">SCAWS-G2</strain>
    </source>
</reference>
<evidence type="ECO:0000259" key="3">
    <source>
        <dbReference type="PROSITE" id="PS51186"/>
    </source>
</evidence>
<organism evidence="4 5">
    <name type="scientific">Ktedonosporobacter rubrisoli</name>
    <dbReference type="NCBI Taxonomy" id="2509675"/>
    <lineage>
        <taxon>Bacteria</taxon>
        <taxon>Bacillati</taxon>
        <taxon>Chloroflexota</taxon>
        <taxon>Ktedonobacteria</taxon>
        <taxon>Ktedonobacterales</taxon>
        <taxon>Ktedonosporobacteraceae</taxon>
        <taxon>Ktedonosporobacter</taxon>
    </lineage>
</organism>
<dbReference type="GO" id="GO:0008080">
    <property type="term" value="F:N-acetyltransferase activity"/>
    <property type="evidence" value="ECO:0007669"/>
    <property type="project" value="InterPro"/>
</dbReference>
<dbReference type="OrthoDB" id="1821130at2"/>
<dbReference type="KEGG" id="kbs:EPA93_14540"/>
<dbReference type="EMBL" id="CP035758">
    <property type="protein sequence ID" value="QBD77150.1"/>
    <property type="molecule type" value="Genomic_DNA"/>
</dbReference>
<sequence>MSNIRISLHQERPINPQAVHSLYASIGWWPERTEEQISHVLDRDAAIGAWDENALIGFARVISDGYFHAYIEDVMVHPNYQQKGVGSLLLSRLVETLSHIKTITLFCQAELVPFYEEQGFRAFPSQRILHRA</sequence>
<dbReference type="Pfam" id="PF00583">
    <property type="entry name" value="Acetyltransf_1"/>
    <property type="match status" value="1"/>
</dbReference>
<keyword evidence="1 4" id="KW-0808">Transferase</keyword>
<gene>
    <name evidence="4" type="ORF">EPA93_14540</name>
</gene>
<name>A0A4P6JPS3_KTERU</name>
<dbReference type="SUPFAM" id="SSF55729">
    <property type="entry name" value="Acyl-CoA N-acyltransferases (Nat)"/>
    <property type="match status" value="1"/>
</dbReference>
<keyword evidence="5" id="KW-1185">Reference proteome</keyword>
<dbReference type="PANTHER" id="PTHR43626:SF4">
    <property type="entry name" value="GCN5-RELATED N-ACETYLTRANSFERASE 2, CHLOROPLASTIC"/>
    <property type="match status" value="1"/>
</dbReference>
<dbReference type="CDD" id="cd04301">
    <property type="entry name" value="NAT_SF"/>
    <property type="match status" value="1"/>
</dbReference>
<dbReference type="PROSITE" id="PS51186">
    <property type="entry name" value="GNAT"/>
    <property type="match status" value="1"/>
</dbReference>
<proteinExistence type="predicted"/>
<evidence type="ECO:0000256" key="2">
    <source>
        <dbReference type="ARBA" id="ARBA00023315"/>
    </source>
</evidence>
<dbReference type="InterPro" id="IPR016181">
    <property type="entry name" value="Acyl_CoA_acyltransferase"/>
</dbReference>
<dbReference type="RefSeq" id="WP_129888213.1">
    <property type="nucleotide sequence ID" value="NZ_CP035758.1"/>
</dbReference>
<protein>
    <submittedName>
        <fullName evidence="4">GNAT family N-acetyltransferase</fullName>
    </submittedName>
</protein>
<evidence type="ECO:0000256" key="1">
    <source>
        <dbReference type="ARBA" id="ARBA00022679"/>
    </source>
</evidence>